<sequence length="123" mass="14213">MQQTNIRVLYNHDCPVCRAEITHYADYAGREGLAIGFDDLNRVDLGMWGVTADQAARRLHVVQQGQVLSGIPAFIALWQQMPRYRWLARVVALPGIRHMATLIYDHLLAPWLYHAHVRRQRRG</sequence>
<dbReference type="EMBL" id="JBHTKR010000007">
    <property type="protein sequence ID" value="MFD1196361.1"/>
    <property type="molecule type" value="Genomic_DNA"/>
</dbReference>
<gene>
    <name evidence="1" type="ORF">ACFQ3C_16945</name>
</gene>
<dbReference type="Pfam" id="PF04134">
    <property type="entry name" value="DCC1-like"/>
    <property type="match status" value="1"/>
</dbReference>
<accession>A0ABW3TK59</accession>
<organism evidence="1 2">
    <name type="scientific">Seohaeicola saemankumensis</name>
    <dbReference type="NCBI Taxonomy" id="481181"/>
    <lineage>
        <taxon>Bacteria</taxon>
        <taxon>Pseudomonadati</taxon>
        <taxon>Pseudomonadota</taxon>
        <taxon>Alphaproteobacteria</taxon>
        <taxon>Rhodobacterales</taxon>
        <taxon>Roseobacteraceae</taxon>
        <taxon>Seohaeicola</taxon>
    </lineage>
</organism>
<keyword evidence="2" id="KW-1185">Reference proteome</keyword>
<dbReference type="InterPro" id="IPR007263">
    <property type="entry name" value="DCC1-like"/>
</dbReference>
<dbReference type="Proteomes" id="UP001597151">
    <property type="component" value="Unassembled WGS sequence"/>
</dbReference>
<dbReference type="RefSeq" id="WP_380794308.1">
    <property type="nucleotide sequence ID" value="NZ_JBHTKR010000007.1"/>
</dbReference>
<proteinExistence type="predicted"/>
<protein>
    <submittedName>
        <fullName evidence="1">Thiol-disulfide oxidoreductase DCC family protein</fullName>
    </submittedName>
</protein>
<name>A0ABW3TK59_9RHOB</name>
<evidence type="ECO:0000313" key="2">
    <source>
        <dbReference type="Proteomes" id="UP001597151"/>
    </source>
</evidence>
<comment type="caution">
    <text evidence="1">The sequence shown here is derived from an EMBL/GenBank/DDBJ whole genome shotgun (WGS) entry which is preliminary data.</text>
</comment>
<reference evidence="2" key="1">
    <citation type="journal article" date="2019" name="Int. J. Syst. Evol. Microbiol.">
        <title>The Global Catalogue of Microorganisms (GCM) 10K type strain sequencing project: providing services to taxonomists for standard genome sequencing and annotation.</title>
        <authorList>
            <consortium name="The Broad Institute Genomics Platform"/>
            <consortium name="The Broad Institute Genome Sequencing Center for Infectious Disease"/>
            <person name="Wu L."/>
            <person name="Ma J."/>
        </authorList>
    </citation>
    <scope>NUCLEOTIDE SEQUENCE [LARGE SCALE GENOMIC DNA]</scope>
    <source>
        <strain evidence="2">CCUG 55328</strain>
    </source>
</reference>
<evidence type="ECO:0000313" key="1">
    <source>
        <dbReference type="EMBL" id="MFD1196361.1"/>
    </source>
</evidence>